<proteinExistence type="predicted"/>
<gene>
    <name evidence="2" type="ORF">PAESOLCIP111_04096</name>
</gene>
<name>A0A916K7B1_9BACL</name>
<dbReference type="Pfam" id="PF13472">
    <property type="entry name" value="Lipase_GDSL_2"/>
    <property type="match status" value="1"/>
</dbReference>
<reference evidence="2" key="1">
    <citation type="submission" date="2021-06" db="EMBL/GenBank/DDBJ databases">
        <authorList>
            <person name="Criscuolo A."/>
        </authorList>
    </citation>
    <scope>NUCLEOTIDE SEQUENCE</scope>
    <source>
        <strain evidence="2">CIP111600</strain>
    </source>
</reference>
<dbReference type="InterPro" id="IPR051532">
    <property type="entry name" value="Ester_Hydrolysis_Enzymes"/>
</dbReference>
<dbReference type="Proteomes" id="UP000693672">
    <property type="component" value="Unassembled WGS sequence"/>
</dbReference>
<dbReference type="EMBL" id="CAJVAS010000020">
    <property type="protein sequence ID" value="CAG7640045.1"/>
    <property type="molecule type" value="Genomic_DNA"/>
</dbReference>
<dbReference type="AlphaFoldDB" id="A0A916K7B1"/>
<dbReference type="RefSeq" id="WP_218093821.1">
    <property type="nucleotide sequence ID" value="NZ_CAJVAS010000020.1"/>
</dbReference>
<evidence type="ECO:0000313" key="2">
    <source>
        <dbReference type="EMBL" id="CAG7640045.1"/>
    </source>
</evidence>
<accession>A0A916K7B1</accession>
<evidence type="ECO:0000259" key="1">
    <source>
        <dbReference type="Pfam" id="PF13472"/>
    </source>
</evidence>
<organism evidence="2 3">
    <name type="scientific">Paenibacillus solanacearum</name>
    <dbReference type="NCBI Taxonomy" id="2048548"/>
    <lineage>
        <taxon>Bacteria</taxon>
        <taxon>Bacillati</taxon>
        <taxon>Bacillota</taxon>
        <taxon>Bacilli</taxon>
        <taxon>Bacillales</taxon>
        <taxon>Paenibacillaceae</taxon>
        <taxon>Paenibacillus</taxon>
    </lineage>
</organism>
<comment type="caution">
    <text evidence="2">The sequence shown here is derived from an EMBL/GenBank/DDBJ whole genome shotgun (WGS) entry which is preliminary data.</text>
</comment>
<dbReference type="PANTHER" id="PTHR30383:SF5">
    <property type="entry name" value="SGNH HYDROLASE-TYPE ESTERASE DOMAIN-CONTAINING PROTEIN"/>
    <property type="match status" value="1"/>
</dbReference>
<dbReference type="CDD" id="cd01834">
    <property type="entry name" value="SGNH_hydrolase_like_2"/>
    <property type="match status" value="1"/>
</dbReference>
<dbReference type="InterPro" id="IPR013830">
    <property type="entry name" value="SGNH_hydro"/>
</dbReference>
<keyword evidence="3" id="KW-1185">Reference proteome</keyword>
<sequence length="305" mass="34461">MIIPIRNEAGPADAPRIVFLGDSITDNGLYIAYIDAYLRYRHPESSFTLINLGVSSETASGLSEPEHPFPRPCVHDRLARALEQSKPDWVALCYGMNDGIYHPFAEERFQAYQEGMRRAIQAVKQAGAKTIALTPPPFDAASKTFETETKAAYSWKAPYVRYNDVLKIYADWIMTLRREADAVINIYDPLWTELCAAAKEGKPSLTSDGIHPNPRGHWIIARTLLTHLFEADLDAIPTYMEDTEPSAWFALTLQRHRLLSSAWKEHVGHTNPNKSQALPLDEAVARGKQWERQIRDLLQSTRDNG</sequence>
<feature type="domain" description="SGNH hydrolase-type esterase" evidence="1">
    <location>
        <begin position="19"/>
        <end position="218"/>
    </location>
</feature>
<protein>
    <recommendedName>
        <fullName evidence="1">SGNH hydrolase-type esterase domain-containing protein</fullName>
    </recommendedName>
</protein>
<evidence type="ECO:0000313" key="3">
    <source>
        <dbReference type="Proteomes" id="UP000693672"/>
    </source>
</evidence>
<dbReference type="PANTHER" id="PTHR30383">
    <property type="entry name" value="THIOESTERASE 1/PROTEASE 1/LYSOPHOSPHOLIPASE L1"/>
    <property type="match status" value="1"/>
</dbReference>
<dbReference type="GO" id="GO:0004622">
    <property type="term" value="F:phosphatidylcholine lysophospholipase activity"/>
    <property type="evidence" value="ECO:0007669"/>
    <property type="project" value="TreeGrafter"/>
</dbReference>